<feature type="domain" description="GH16" evidence="2">
    <location>
        <begin position="55"/>
        <end position="333"/>
    </location>
</feature>
<dbReference type="EMBL" id="KV429159">
    <property type="protein sequence ID" value="KZT63752.1"/>
    <property type="molecule type" value="Genomic_DNA"/>
</dbReference>
<dbReference type="OrthoDB" id="192832at2759"/>
<dbReference type="GO" id="GO:0009251">
    <property type="term" value="P:glucan catabolic process"/>
    <property type="evidence" value="ECO:0007669"/>
    <property type="project" value="TreeGrafter"/>
</dbReference>
<gene>
    <name evidence="3" type="ORF">DAEQUDRAFT_733488</name>
</gene>
<accession>A0A165KYC2</accession>
<organism evidence="3 4">
    <name type="scientific">Daedalea quercina L-15889</name>
    <dbReference type="NCBI Taxonomy" id="1314783"/>
    <lineage>
        <taxon>Eukaryota</taxon>
        <taxon>Fungi</taxon>
        <taxon>Dikarya</taxon>
        <taxon>Basidiomycota</taxon>
        <taxon>Agaricomycotina</taxon>
        <taxon>Agaricomycetes</taxon>
        <taxon>Polyporales</taxon>
        <taxon>Fomitopsis</taxon>
    </lineage>
</organism>
<dbReference type="GO" id="GO:0004553">
    <property type="term" value="F:hydrolase activity, hydrolyzing O-glycosyl compounds"/>
    <property type="evidence" value="ECO:0007669"/>
    <property type="project" value="InterPro"/>
</dbReference>
<keyword evidence="1" id="KW-0732">Signal</keyword>
<dbReference type="PANTHER" id="PTHR10963">
    <property type="entry name" value="GLYCOSYL HYDROLASE-RELATED"/>
    <property type="match status" value="1"/>
</dbReference>
<proteinExistence type="predicted"/>
<evidence type="ECO:0000259" key="2">
    <source>
        <dbReference type="PROSITE" id="PS51762"/>
    </source>
</evidence>
<evidence type="ECO:0000256" key="1">
    <source>
        <dbReference type="SAM" id="SignalP"/>
    </source>
</evidence>
<dbReference type="Gene3D" id="2.60.120.200">
    <property type="match status" value="1"/>
</dbReference>
<dbReference type="SUPFAM" id="SSF49899">
    <property type="entry name" value="Concanavalin A-like lectins/glucanases"/>
    <property type="match status" value="1"/>
</dbReference>
<keyword evidence="3" id="KW-0378">Hydrolase</keyword>
<dbReference type="Proteomes" id="UP000076727">
    <property type="component" value="Unassembled WGS sequence"/>
</dbReference>
<evidence type="ECO:0000313" key="4">
    <source>
        <dbReference type="Proteomes" id="UP000076727"/>
    </source>
</evidence>
<feature type="signal peptide" evidence="1">
    <location>
        <begin position="1"/>
        <end position="18"/>
    </location>
</feature>
<dbReference type="STRING" id="1314783.A0A165KYC2"/>
<sequence length="333" mass="35333">MIHALTALVLALPLTASAVHQDSSFRRRHASVAHTPAYMRRAANYTIKDHFVGEDFLSWTFYDSSDPTGGLVTYLDAQSAIDNGLATVDCDNVTTLAVDANQTVATGGNRNSVRISSPETYSSGLFIADFAMMPTGCGTWPAYWTVGTTADWPDAGEIDIIEGVNLNTENQITLHSGADCTLNSTANTTGHILGTECTSSADADSGCAYQQDDTTSFGAGFNAAGGGVYAHLWNSDGITVWFFSRDSIPSDITSQNPDPTTWGTAAAIFPSTGCDISSHFYDHAIVLDTTICGDWAGPAYSASGCPGTCEDAVANSTNFVDAQWKINYISVYQ</sequence>
<protein>
    <submittedName>
        <fullName evidence="3">Glycoside hydrolase family 16 protein</fullName>
    </submittedName>
</protein>
<dbReference type="InterPro" id="IPR000757">
    <property type="entry name" value="Beta-glucanase-like"/>
</dbReference>
<keyword evidence="4" id="KW-1185">Reference proteome</keyword>
<dbReference type="CDD" id="cd02181">
    <property type="entry name" value="GH16_fungal_Lam16A_glucanase"/>
    <property type="match status" value="1"/>
</dbReference>
<dbReference type="InterPro" id="IPR050546">
    <property type="entry name" value="Glycosyl_Hydrlase_16"/>
</dbReference>
<dbReference type="PANTHER" id="PTHR10963:SF24">
    <property type="entry name" value="GLYCOSIDASE C21B10.07-RELATED"/>
    <property type="match status" value="1"/>
</dbReference>
<reference evidence="3 4" key="1">
    <citation type="journal article" date="2016" name="Mol. Biol. Evol.">
        <title>Comparative Genomics of Early-Diverging Mushroom-Forming Fungi Provides Insights into the Origins of Lignocellulose Decay Capabilities.</title>
        <authorList>
            <person name="Nagy L.G."/>
            <person name="Riley R."/>
            <person name="Tritt A."/>
            <person name="Adam C."/>
            <person name="Daum C."/>
            <person name="Floudas D."/>
            <person name="Sun H."/>
            <person name="Yadav J.S."/>
            <person name="Pangilinan J."/>
            <person name="Larsson K.H."/>
            <person name="Matsuura K."/>
            <person name="Barry K."/>
            <person name="Labutti K."/>
            <person name="Kuo R."/>
            <person name="Ohm R.A."/>
            <person name="Bhattacharya S.S."/>
            <person name="Shirouzu T."/>
            <person name="Yoshinaga Y."/>
            <person name="Martin F.M."/>
            <person name="Grigoriev I.V."/>
            <person name="Hibbett D.S."/>
        </authorList>
    </citation>
    <scope>NUCLEOTIDE SEQUENCE [LARGE SCALE GENOMIC DNA]</scope>
    <source>
        <strain evidence="3 4">L-15889</strain>
    </source>
</reference>
<dbReference type="AlphaFoldDB" id="A0A165KYC2"/>
<dbReference type="InterPro" id="IPR013320">
    <property type="entry name" value="ConA-like_dom_sf"/>
</dbReference>
<feature type="chain" id="PRO_5007861249" evidence="1">
    <location>
        <begin position="19"/>
        <end position="333"/>
    </location>
</feature>
<dbReference type="Pfam" id="PF26113">
    <property type="entry name" value="GH16_XgeA"/>
    <property type="match status" value="1"/>
</dbReference>
<name>A0A165KYC2_9APHY</name>
<dbReference type="PROSITE" id="PS51762">
    <property type="entry name" value="GH16_2"/>
    <property type="match status" value="1"/>
</dbReference>
<evidence type="ECO:0000313" key="3">
    <source>
        <dbReference type="EMBL" id="KZT63752.1"/>
    </source>
</evidence>